<keyword evidence="2 5" id="KW-0863">Zinc-finger</keyword>
<dbReference type="PROSITE" id="PS50089">
    <property type="entry name" value="ZF_RING_2"/>
    <property type="match status" value="1"/>
</dbReference>
<sequence length="836" mass="92311">MTSSATKFCPLITVTHSRTTSCVAKFDKAFASLGLVSTATPLFTVLIGKRSKSEILRYFLRKTDEGFLSDRHGQVYLWKDLKTQQADVPTIFVDYELQGYHDSQWSEDVGPGVRLDRNVDWVTMKPGVLSRRSLATLLCSRVFGPLCDTLCYFSADLGGLRVVASYLAEQASSAPVSDLPLQVLPSVVVVVETTAKTYDCHFGTSTLLEAVSNIMVRQYGLTIEAANANIALHFRRIQVLGIRKGASVQERAATIQRRLVDIGQEKTKSRNLLGTTLNMTHTNAFMGQLLEAFCSDYTKTFSFALGSRQDGANHRHLTKHIKEVYTALPSEAYLFHLLCPLLASAILLAGFPPGSHRFEVGWPFDSLFKSKVKKAVYECTVQAATRDAFLKRLAPHLTEFHCELAAHNDVADFHLSTLYRLQKVLSCGHALCDTCIRTFGFRSPAGSQSYAFETCPLCGAAHLRHPFQLIPPTAGIRVLSIDGGGIKGIIPLVFLRTIEERLARFETPICDCFDFVCGTSAGRLIVLGIFLMRWTVVQCLEQFQALAEQTFRPWSRCSSTFARLQELALSYLRDWQYSSFAIEQAFRSAFGADIRMFNPICEDTKVAATTIAAKQPQSCSGATTDIDAGYNLIRARAAADDVSISDAYFKAVNLRNLGVFQDGGLHHNNPLSMALWEVRNLWPQRALPDVALSIGTGVNESVFSSRFHRLNLPMPRGQPPLDDVGAMASPESQATLHIQDANRTQQVIDSLLASSFYLEFDEIPSWQQGEYTCTGFIKCRLPMTVQGRKALTAHLSSTSSFFVINGQLLLALSGSLGVNLLSSAECASSSRIWSPQ</sequence>
<evidence type="ECO:0000256" key="3">
    <source>
        <dbReference type="ARBA" id="ARBA00022833"/>
    </source>
</evidence>
<dbReference type="Pfam" id="PF01734">
    <property type="entry name" value="Patatin"/>
    <property type="match status" value="1"/>
</dbReference>
<dbReference type="Proteomes" id="UP000799539">
    <property type="component" value="Unassembled WGS sequence"/>
</dbReference>
<feature type="domain" description="PNPLA" evidence="8">
    <location>
        <begin position="479"/>
        <end position="675"/>
    </location>
</feature>
<reference evidence="9" key="1">
    <citation type="journal article" date="2020" name="Stud. Mycol.">
        <title>101 Dothideomycetes genomes: a test case for predicting lifestyles and emergence of pathogens.</title>
        <authorList>
            <person name="Haridas S."/>
            <person name="Albert R."/>
            <person name="Binder M."/>
            <person name="Bloem J."/>
            <person name="Labutti K."/>
            <person name="Salamov A."/>
            <person name="Andreopoulos B."/>
            <person name="Baker S."/>
            <person name="Barry K."/>
            <person name="Bills G."/>
            <person name="Bluhm B."/>
            <person name="Cannon C."/>
            <person name="Castanera R."/>
            <person name="Culley D."/>
            <person name="Daum C."/>
            <person name="Ezra D."/>
            <person name="Gonzalez J."/>
            <person name="Henrissat B."/>
            <person name="Kuo A."/>
            <person name="Liang C."/>
            <person name="Lipzen A."/>
            <person name="Lutzoni F."/>
            <person name="Magnuson J."/>
            <person name="Mondo S."/>
            <person name="Nolan M."/>
            <person name="Ohm R."/>
            <person name="Pangilinan J."/>
            <person name="Park H.-J."/>
            <person name="Ramirez L."/>
            <person name="Alfaro M."/>
            <person name="Sun H."/>
            <person name="Tritt A."/>
            <person name="Yoshinaga Y."/>
            <person name="Zwiers L.-H."/>
            <person name="Turgeon B."/>
            <person name="Goodwin S."/>
            <person name="Spatafora J."/>
            <person name="Crous P."/>
            <person name="Grigoriev I."/>
        </authorList>
    </citation>
    <scope>NUCLEOTIDE SEQUENCE</scope>
    <source>
        <strain evidence="9">SCOH1-5</strain>
    </source>
</reference>
<gene>
    <name evidence="9" type="ORF">CERZMDRAFT_117698</name>
</gene>
<evidence type="ECO:0000256" key="1">
    <source>
        <dbReference type="ARBA" id="ARBA00022723"/>
    </source>
</evidence>
<keyword evidence="3" id="KW-0862">Zinc</keyword>
<dbReference type="GO" id="GO:0046486">
    <property type="term" value="P:glycerolipid metabolic process"/>
    <property type="evidence" value="ECO:0007669"/>
    <property type="project" value="UniProtKB-ARBA"/>
</dbReference>
<evidence type="ECO:0000313" key="10">
    <source>
        <dbReference type="Proteomes" id="UP000799539"/>
    </source>
</evidence>
<evidence type="ECO:0000256" key="5">
    <source>
        <dbReference type="PROSITE-ProRule" id="PRU00175"/>
    </source>
</evidence>
<evidence type="ECO:0000259" key="7">
    <source>
        <dbReference type="PROSITE" id="PS50089"/>
    </source>
</evidence>
<dbReference type="GO" id="GO:0016020">
    <property type="term" value="C:membrane"/>
    <property type="evidence" value="ECO:0007669"/>
    <property type="project" value="TreeGrafter"/>
</dbReference>
<dbReference type="InterPro" id="IPR001841">
    <property type="entry name" value="Znf_RING"/>
</dbReference>
<evidence type="ECO:0008006" key="11">
    <source>
        <dbReference type="Google" id="ProtNLM"/>
    </source>
</evidence>
<dbReference type="PANTHER" id="PTHR24185">
    <property type="entry name" value="CALCIUM-INDEPENDENT PHOSPHOLIPASE A2-GAMMA"/>
    <property type="match status" value="1"/>
</dbReference>
<proteinExistence type="predicted"/>
<feature type="short sequence motif" description="GXSXG" evidence="6">
    <location>
        <begin position="518"/>
        <end position="522"/>
    </location>
</feature>
<feature type="active site" description="Proton acceptor" evidence="6">
    <location>
        <position position="662"/>
    </location>
</feature>
<keyword evidence="1" id="KW-0479">Metal-binding</keyword>
<dbReference type="PROSITE" id="PS51635">
    <property type="entry name" value="PNPLA"/>
    <property type="match status" value="1"/>
</dbReference>
<evidence type="ECO:0000256" key="2">
    <source>
        <dbReference type="ARBA" id="ARBA00022771"/>
    </source>
</evidence>
<organism evidence="9 10">
    <name type="scientific">Cercospora zeae-maydis SCOH1-5</name>
    <dbReference type="NCBI Taxonomy" id="717836"/>
    <lineage>
        <taxon>Eukaryota</taxon>
        <taxon>Fungi</taxon>
        <taxon>Dikarya</taxon>
        <taxon>Ascomycota</taxon>
        <taxon>Pezizomycotina</taxon>
        <taxon>Dothideomycetes</taxon>
        <taxon>Dothideomycetidae</taxon>
        <taxon>Mycosphaerellales</taxon>
        <taxon>Mycosphaerellaceae</taxon>
        <taxon>Cercospora</taxon>
    </lineage>
</organism>
<protein>
    <recommendedName>
        <fullName evidence="11">PNPLA domain-containing protein</fullName>
    </recommendedName>
</protein>
<keyword evidence="10" id="KW-1185">Reference proteome</keyword>
<dbReference type="InterPro" id="IPR002641">
    <property type="entry name" value="PNPLA_dom"/>
</dbReference>
<dbReference type="GO" id="GO:0047499">
    <property type="term" value="F:calcium-independent phospholipase A2 activity"/>
    <property type="evidence" value="ECO:0007669"/>
    <property type="project" value="TreeGrafter"/>
</dbReference>
<accession>A0A6A6FGJ4</accession>
<dbReference type="GO" id="GO:0008270">
    <property type="term" value="F:zinc ion binding"/>
    <property type="evidence" value="ECO:0007669"/>
    <property type="project" value="UniProtKB-KW"/>
</dbReference>
<evidence type="ECO:0000256" key="6">
    <source>
        <dbReference type="PROSITE-ProRule" id="PRU01161"/>
    </source>
</evidence>
<name>A0A6A6FGJ4_9PEZI</name>
<dbReference type="EMBL" id="ML992673">
    <property type="protein sequence ID" value="KAF2212515.1"/>
    <property type="molecule type" value="Genomic_DNA"/>
</dbReference>
<dbReference type="InterPro" id="IPR016035">
    <property type="entry name" value="Acyl_Trfase/lysoPLipase"/>
</dbReference>
<dbReference type="PANTHER" id="PTHR24185:SF8">
    <property type="entry name" value="PNPLA DOMAIN-CONTAINING PROTEIN"/>
    <property type="match status" value="1"/>
</dbReference>
<feature type="active site" description="Nucleophile" evidence="6">
    <location>
        <position position="520"/>
    </location>
</feature>
<keyword evidence="6" id="KW-0442">Lipid degradation</keyword>
<dbReference type="Gene3D" id="3.40.1090.10">
    <property type="entry name" value="Cytosolic phospholipase A2 catalytic domain"/>
    <property type="match status" value="1"/>
</dbReference>
<dbReference type="AlphaFoldDB" id="A0A6A6FGJ4"/>
<keyword evidence="6" id="KW-0378">Hydrolase</keyword>
<dbReference type="InterPro" id="IPR017907">
    <property type="entry name" value="Znf_RING_CS"/>
</dbReference>
<evidence type="ECO:0000313" key="9">
    <source>
        <dbReference type="EMBL" id="KAF2212515.1"/>
    </source>
</evidence>
<dbReference type="PROSITE" id="PS00518">
    <property type="entry name" value="ZF_RING_1"/>
    <property type="match status" value="1"/>
</dbReference>
<feature type="short sequence motif" description="GXGXXG" evidence="6">
    <location>
        <begin position="483"/>
        <end position="488"/>
    </location>
</feature>
<dbReference type="OrthoDB" id="194358at2759"/>
<keyword evidence="4 6" id="KW-0443">Lipid metabolism</keyword>
<evidence type="ECO:0000259" key="8">
    <source>
        <dbReference type="PROSITE" id="PS51635"/>
    </source>
</evidence>
<dbReference type="SUPFAM" id="SSF52151">
    <property type="entry name" value="FabD/lysophospholipase-like"/>
    <property type="match status" value="1"/>
</dbReference>
<feature type="domain" description="RING-type" evidence="7">
    <location>
        <begin position="402"/>
        <end position="458"/>
    </location>
</feature>
<dbReference type="GO" id="GO:0019369">
    <property type="term" value="P:arachidonate metabolic process"/>
    <property type="evidence" value="ECO:0007669"/>
    <property type="project" value="TreeGrafter"/>
</dbReference>
<dbReference type="GO" id="GO:0016042">
    <property type="term" value="P:lipid catabolic process"/>
    <property type="evidence" value="ECO:0007669"/>
    <property type="project" value="UniProtKB-UniRule"/>
</dbReference>
<evidence type="ECO:0000256" key="4">
    <source>
        <dbReference type="ARBA" id="ARBA00023098"/>
    </source>
</evidence>
<feature type="short sequence motif" description="DGA/G" evidence="6">
    <location>
        <begin position="662"/>
        <end position="664"/>
    </location>
</feature>